<reference evidence="4 5" key="1">
    <citation type="submission" date="2019-06" db="EMBL/GenBank/DDBJ databases">
        <title>WGS assembly of Gossypium darwinii.</title>
        <authorList>
            <person name="Chen Z.J."/>
            <person name="Sreedasyam A."/>
            <person name="Ando A."/>
            <person name="Song Q."/>
            <person name="De L."/>
            <person name="Hulse-Kemp A."/>
            <person name="Ding M."/>
            <person name="Ye W."/>
            <person name="Kirkbride R."/>
            <person name="Jenkins J."/>
            <person name="Plott C."/>
            <person name="Lovell J."/>
            <person name="Lin Y.-M."/>
            <person name="Vaughn R."/>
            <person name="Liu B."/>
            <person name="Li W."/>
            <person name="Simpson S."/>
            <person name="Scheffler B."/>
            <person name="Saski C."/>
            <person name="Grover C."/>
            <person name="Hu G."/>
            <person name="Conover J."/>
            <person name="Carlson J."/>
            <person name="Shu S."/>
            <person name="Boston L."/>
            <person name="Williams M."/>
            <person name="Peterson D."/>
            <person name="Mcgee K."/>
            <person name="Jones D."/>
            <person name="Wendel J."/>
            <person name="Stelly D."/>
            <person name="Grimwood J."/>
            <person name="Schmutz J."/>
        </authorList>
    </citation>
    <scope>NUCLEOTIDE SEQUENCE [LARGE SCALE GENOMIC DNA]</scope>
    <source>
        <strain evidence="4">1808015.09</strain>
    </source>
</reference>
<dbReference type="InterPro" id="IPR002885">
    <property type="entry name" value="PPR_rpt"/>
</dbReference>
<keyword evidence="5" id="KW-1185">Reference proteome</keyword>
<dbReference type="PROSITE" id="PS51375">
    <property type="entry name" value="PPR"/>
    <property type="match status" value="5"/>
</dbReference>
<sequence>MIISQSFHFDKIAMIFERLSPSKNLFSLLNQQVRSFARDPFPNKLTHYLHRAKLIDSIRLALRSNSPNSLNPLLQTRLLDSFVVANAFRSAPSADSAISFFENLKQVPNFAHSQNTIFAFATVLAKFKRKVELKALIGDAKDGKFNNVKASFMNLLFWYSTAGDLQKVLETWEEYRNEENRLSTEAHNIVMGLYAKKDMNFEAVEAFRGMIDQGVIPNSRTYTILIEHLVRLGKLDAAMEVFTVLPSMRIKRTLKQFLILVEGFVGGERFDVVKSLLKEMREDGKLPGRAMRIYLERMKEAGFAGETDEFLVEMLPDGRIKSVGSCEDSSDEDEDEDGDDDVNEGVDVHTVKLKPWLDPKALANALKQWSPEVVTILEDAKFVWTSRLVCKVLRNFTSPETAWNFFCWVASQPGFSHDIYTVQRMMTLLARHGNVELVDKLINKVRREQMILPFSTIRLLVEFYGISKNADAALKVFRNDRTLCGHISRFNLMLLYSSLLRALTKCRRNTDALDILDEMILNGICPDIQTFSGLIYHFALQGDIKTVQQLFSIIRQSGMEPDAYMFKLLIQAYCKCQRAALAYRVFVDMRNSNLMPDAATKDLLVKSLWQEGRRKEAVIVEERYEETDGVLPLALRGHVWTVSSEDLTRVYSIYSNSVIAPA</sequence>
<dbReference type="Gene3D" id="1.25.40.10">
    <property type="entry name" value="Tetratricopeptide repeat domain"/>
    <property type="match status" value="3"/>
</dbReference>
<feature type="region of interest" description="Disordered" evidence="3">
    <location>
        <begin position="321"/>
        <end position="344"/>
    </location>
</feature>
<feature type="compositionally biased region" description="Acidic residues" evidence="3">
    <location>
        <begin position="328"/>
        <end position="344"/>
    </location>
</feature>
<evidence type="ECO:0008006" key="6">
    <source>
        <dbReference type="Google" id="ProtNLM"/>
    </source>
</evidence>
<feature type="repeat" description="PPR" evidence="2">
    <location>
        <begin position="183"/>
        <end position="217"/>
    </location>
</feature>
<accession>A0A5D2E6P0</accession>
<dbReference type="Proteomes" id="UP000323506">
    <property type="component" value="Chromosome A12"/>
</dbReference>
<gene>
    <name evidence="4" type="ORF">ES288_A12G073500v1</name>
</gene>
<feature type="repeat" description="PPR" evidence="2">
    <location>
        <begin position="218"/>
        <end position="252"/>
    </location>
</feature>
<dbReference type="Pfam" id="PF01535">
    <property type="entry name" value="PPR"/>
    <property type="match status" value="1"/>
</dbReference>
<feature type="repeat" description="PPR" evidence="2">
    <location>
        <begin position="562"/>
        <end position="596"/>
    </location>
</feature>
<dbReference type="EMBL" id="CM017699">
    <property type="protein sequence ID" value="TYG89106.1"/>
    <property type="molecule type" value="Genomic_DNA"/>
</dbReference>
<evidence type="ECO:0000313" key="5">
    <source>
        <dbReference type="Proteomes" id="UP000323506"/>
    </source>
</evidence>
<proteinExistence type="predicted"/>
<feature type="repeat" description="PPR" evidence="2">
    <location>
        <begin position="492"/>
        <end position="526"/>
    </location>
</feature>
<evidence type="ECO:0000256" key="3">
    <source>
        <dbReference type="SAM" id="MobiDB-lite"/>
    </source>
</evidence>
<evidence type="ECO:0000256" key="1">
    <source>
        <dbReference type="ARBA" id="ARBA00022737"/>
    </source>
</evidence>
<feature type="repeat" description="PPR" evidence="2">
    <location>
        <begin position="527"/>
        <end position="561"/>
    </location>
</feature>
<evidence type="ECO:0000256" key="2">
    <source>
        <dbReference type="PROSITE-ProRule" id="PRU00708"/>
    </source>
</evidence>
<dbReference type="Pfam" id="PF13041">
    <property type="entry name" value="PPR_2"/>
    <property type="match status" value="1"/>
</dbReference>
<keyword evidence="1" id="KW-0677">Repeat</keyword>
<evidence type="ECO:0000313" key="4">
    <source>
        <dbReference type="EMBL" id="TYG89106.1"/>
    </source>
</evidence>
<dbReference type="NCBIfam" id="TIGR00756">
    <property type="entry name" value="PPR"/>
    <property type="match status" value="2"/>
</dbReference>
<dbReference type="AlphaFoldDB" id="A0A5D2E6P0"/>
<dbReference type="PANTHER" id="PTHR47913">
    <property type="entry name" value="OS01G0167750 PROTEIN"/>
    <property type="match status" value="1"/>
</dbReference>
<dbReference type="InterPro" id="IPR044175">
    <property type="entry name" value="At5g66631-like"/>
</dbReference>
<name>A0A5D2E6P0_GOSDA</name>
<dbReference type="InterPro" id="IPR011990">
    <property type="entry name" value="TPR-like_helical_dom_sf"/>
</dbReference>
<dbReference type="PANTHER" id="PTHR47913:SF1">
    <property type="entry name" value="OS01G0167750 PROTEIN"/>
    <property type="match status" value="1"/>
</dbReference>
<organism evidence="4 5">
    <name type="scientific">Gossypium darwinii</name>
    <name type="common">Darwin's cotton</name>
    <name type="synonym">Gossypium barbadense var. darwinii</name>
    <dbReference type="NCBI Taxonomy" id="34276"/>
    <lineage>
        <taxon>Eukaryota</taxon>
        <taxon>Viridiplantae</taxon>
        <taxon>Streptophyta</taxon>
        <taxon>Embryophyta</taxon>
        <taxon>Tracheophyta</taxon>
        <taxon>Spermatophyta</taxon>
        <taxon>Magnoliopsida</taxon>
        <taxon>eudicotyledons</taxon>
        <taxon>Gunneridae</taxon>
        <taxon>Pentapetalae</taxon>
        <taxon>rosids</taxon>
        <taxon>malvids</taxon>
        <taxon>Malvales</taxon>
        <taxon>Malvaceae</taxon>
        <taxon>Malvoideae</taxon>
        <taxon>Gossypium</taxon>
    </lineage>
</organism>
<dbReference type="Pfam" id="PF13812">
    <property type="entry name" value="PPR_3"/>
    <property type="match status" value="1"/>
</dbReference>
<protein>
    <recommendedName>
        <fullName evidence="6">Pentacotripeptide-repeat region of PRORP domain-containing protein</fullName>
    </recommendedName>
</protein>